<evidence type="ECO:0000256" key="11">
    <source>
        <dbReference type="ARBA" id="ARBA00033613"/>
    </source>
</evidence>
<feature type="signal peptide" evidence="15">
    <location>
        <begin position="1"/>
        <end position="16"/>
    </location>
</feature>
<evidence type="ECO:0000313" key="17">
    <source>
        <dbReference type="Proteomes" id="UP001286313"/>
    </source>
</evidence>
<evidence type="ECO:0000256" key="12">
    <source>
        <dbReference type="PIRNR" id="PIRNR001365"/>
    </source>
</evidence>
<dbReference type="AlphaFoldDB" id="A0AAE1BT00"/>
<comment type="function">
    <text evidence="1">Catalyzes the final step in the metabolic pathway of hydroxyproline.</text>
</comment>
<dbReference type="PANTHER" id="PTHR12128:SF66">
    <property type="entry name" value="4-HYDROXY-2-OXOGLUTARATE ALDOLASE, MITOCHONDRIAL"/>
    <property type="match status" value="1"/>
</dbReference>
<evidence type="ECO:0000256" key="5">
    <source>
        <dbReference type="ARBA" id="ARBA00018425"/>
    </source>
</evidence>
<dbReference type="EC" id="4.1.3.16" evidence="4"/>
<dbReference type="GO" id="GO:0044281">
    <property type="term" value="P:small molecule metabolic process"/>
    <property type="evidence" value="ECO:0007669"/>
    <property type="project" value="UniProtKB-ARBA"/>
</dbReference>
<evidence type="ECO:0000256" key="4">
    <source>
        <dbReference type="ARBA" id="ARBA00012215"/>
    </source>
</evidence>
<name>A0AAE1BT00_PETCI</name>
<feature type="active site" description="Schiff-base intermediate with substrate" evidence="13">
    <location>
        <position position="169"/>
    </location>
</feature>
<dbReference type="GO" id="GO:0008840">
    <property type="term" value="F:4-hydroxy-tetrahydrodipicolinate synthase activity"/>
    <property type="evidence" value="ECO:0007669"/>
    <property type="project" value="TreeGrafter"/>
</dbReference>
<dbReference type="InterPro" id="IPR020625">
    <property type="entry name" value="Schiff_base-form_aldolases_AS"/>
</dbReference>
<dbReference type="PRINTS" id="PR00146">
    <property type="entry name" value="DHPICSNTHASE"/>
</dbReference>
<evidence type="ECO:0000313" key="16">
    <source>
        <dbReference type="EMBL" id="KAK3856522.1"/>
    </source>
</evidence>
<evidence type="ECO:0000256" key="13">
    <source>
        <dbReference type="PIRSR" id="PIRSR001365-1"/>
    </source>
</evidence>
<dbReference type="InterPro" id="IPR002220">
    <property type="entry name" value="DapA-like"/>
</dbReference>
<evidence type="ECO:0000256" key="7">
    <source>
        <dbReference type="ARBA" id="ARBA00023270"/>
    </source>
</evidence>
<keyword evidence="7" id="KW-0704">Schiff base</keyword>
<dbReference type="Pfam" id="PF00701">
    <property type="entry name" value="DHDPS"/>
    <property type="match status" value="1"/>
</dbReference>
<organism evidence="16 17">
    <name type="scientific">Petrolisthes cinctipes</name>
    <name type="common">Flat porcelain crab</name>
    <dbReference type="NCBI Taxonomy" id="88211"/>
    <lineage>
        <taxon>Eukaryota</taxon>
        <taxon>Metazoa</taxon>
        <taxon>Ecdysozoa</taxon>
        <taxon>Arthropoda</taxon>
        <taxon>Crustacea</taxon>
        <taxon>Multicrustacea</taxon>
        <taxon>Malacostraca</taxon>
        <taxon>Eumalacostraca</taxon>
        <taxon>Eucarida</taxon>
        <taxon>Decapoda</taxon>
        <taxon>Pleocyemata</taxon>
        <taxon>Anomura</taxon>
        <taxon>Galatheoidea</taxon>
        <taxon>Porcellanidae</taxon>
        <taxon>Petrolisthes</taxon>
    </lineage>
</organism>
<feature type="chain" id="PRO_5042084751" description="4-hydroxy-2-oxoglutarate aldolase, mitochondrial" evidence="15">
    <location>
        <begin position="17"/>
        <end position="300"/>
    </location>
</feature>
<evidence type="ECO:0000256" key="3">
    <source>
        <dbReference type="ARBA" id="ARBA00011881"/>
    </source>
</evidence>
<dbReference type="PANTHER" id="PTHR12128">
    <property type="entry name" value="DIHYDRODIPICOLINATE SYNTHASE"/>
    <property type="match status" value="1"/>
</dbReference>
<dbReference type="SUPFAM" id="SSF51569">
    <property type="entry name" value="Aldolase"/>
    <property type="match status" value="1"/>
</dbReference>
<feature type="active site" description="Proton donor/acceptor" evidence="13">
    <location>
        <position position="141"/>
    </location>
</feature>
<dbReference type="PROSITE" id="PS00666">
    <property type="entry name" value="DHDPS_2"/>
    <property type="match status" value="1"/>
</dbReference>
<protein>
    <recommendedName>
        <fullName evidence="5">4-hydroxy-2-oxoglutarate aldolase, mitochondrial</fullName>
        <ecNumber evidence="4">4.1.3.16</ecNumber>
    </recommendedName>
    <alternativeName>
        <fullName evidence="9">Dihydrodipicolinate synthase-like</fullName>
    </alternativeName>
    <alternativeName>
        <fullName evidence="8">Probable 2-keto-4-hydroxyglutarate aldolase</fullName>
    </alternativeName>
</protein>
<evidence type="ECO:0000256" key="14">
    <source>
        <dbReference type="PIRSR" id="PIRSR001365-2"/>
    </source>
</evidence>
<dbReference type="CDD" id="cd00408">
    <property type="entry name" value="DHDPS-like"/>
    <property type="match status" value="1"/>
</dbReference>
<dbReference type="SMART" id="SM01130">
    <property type="entry name" value="DHDPS"/>
    <property type="match status" value="1"/>
</dbReference>
<dbReference type="InterPro" id="IPR013785">
    <property type="entry name" value="Aldolase_TIM"/>
</dbReference>
<sequence>MFVLLLLRCRRYVGMAQNKDESIAYDKLAKNVDVWSKIPFRGLVVEGSNGEYVYLTLEERVEMVRKTKEYLPSSSEKLVLSGSGCESTRATIEMSQKMAAAGADAVMVVTPSYYKSGMKDKALHAHFTAVADNCPVPVILYSVPAFTVIDLSLDVIVDLAHHPNIIGIKESGGDITKIGSIIHRTQDVDFQVIAGSASFLLSTINLGGVGGVCALANVLGEAVCELQQLTTKGSMKEAIQLQKKLIAPNSAVTKDFGIPGLKQVMDWVGLYGGPTRAPLLPLPEPEVTKLKKVFVDSGYL</sequence>
<comment type="similarity">
    <text evidence="2 12">Belongs to the DapA family.</text>
</comment>
<dbReference type="Gene3D" id="3.20.20.70">
    <property type="entry name" value="Aldolase class I"/>
    <property type="match status" value="1"/>
</dbReference>
<comment type="subunit">
    <text evidence="3">Homotetramer.</text>
</comment>
<dbReference type="EMBL" id="JAWQEG010005858">
    <property type="protein sequence ID" value="KAK3856522.1"/>
    <property type="molecule type" value="Genomic_DNA"/>
</dbReference>
<comment type="catalytic activity">
    <reaction evidence="10">
        <text>(4R)-4-hydroxy-2-oxoglutarate = glyoxylate + pyruvate</text>
        <dbReference type="Rhea" id="RHEA:30687"/>
        <dbReference type="ChEBI" id="CHEBI:15361"/>
        <dbReference type="ChEBI" id="CHEBI:36655"/>
        <dbReference type="ChEBI" id="CHEBI:62213"/>
        <dbReference type="EC" id="4.1.3.16"/>
    </reaction>
</comment>
<evidence type="ECO:0000256" key="2">
    <source>
        <dbReference type="ARBA" id="ARBA00007592"/>
    </source>
</evidence>
<dbReference type="Proteomes" id="UP001286313">
    <property type="component" value="Unassembled WGS sequence"/>
</dbReference>
<comment type="catalytic activity">
    <reaction evidence="11">
        <text>(4S)-4-hydroxy-2-oxoglutarate = glyoxylate + pyruvate</text>
        <dbReference type="Rhea" id="RHEA:35639"/>
        <dbReference type="ChEBI" id="CHEBI:15361"/>
        <dbReference type="ChEBI" id="CHEBI:36655"/>
        <dbReference type="ChEBI" id="CHEBI:71685"/>
        <dbReference type="EC" id="4.1.3.16"/>
    </reaction>
</comment>
<gene>
    <name evidence="16" type="ORF">Pcinc_037157</name>
</gene>
<keyword evidence="17" id="KW-1185">Reference proteome</keyword>
<reference evidence="16" key="1">
    <citation type="submission" date="2023-10" db="EMBL/GenBank/DDBJ databases">
        <title>Genome assemblies of two species of porcelain crab, Petrolisthes cinctipes and Petrolisthes manimaculis (Anomura: Porcellanidae).</title>
        <authorList>
            <person name="Angst P."/>
        </authorList>
    </citation>
    <scope>NUCLEOTIDE SEQUENCE</scope>
    <source>
        <strain evidence="16">PB745_01</strain>
        <tissue evidence="16">Gill</tissue>
    </source>
</reference>
<evidence type="ECO:0000256" key="9">
    <source>
        <dbReference type="ARBA" id="ARBA00032879"/>
    </source>
</evidence>
<evidence type="ECO:0000256" key="10">
    <source>
        <dbReference type="ARBA" id="ARBA00033610"/>
    </source>
</evidence>
<proteinExistence type="inferred from homology"/>
<evidence type="ECO:0000256" key="15">
    <source>
        <dbReference type="SAM" id="SignalP"/>
    </source>
</evidence>
<dbReference type="PIRSF" id="PIRSF001365">
    <property type="entry name" value="DHDPS"/>
    <property type="match status" value="1"/>
</dbReference>
<keyword evidence="6 12" id="KW-0456">Lyase</keyword>
<evidence type="ECO:0000256" key="8">
    <source>
        <dbReference type="ARBA" id="ARBA00030874"/>
    </source>
</evidence>
<evidence type="ECO:0000256" key="6">
    <source>
        <dbReference type="ARBA" id="ARBA00023239"/>
    </source>
</evidence>
<accession>A0AAE1BT00</accession>
<feature type="binding site" evidence="14">
    <location>
        <position position="212"/>
    </location>
    <ligand>
        <name>pyruvate</name>
        <dbReference type="ChEBI" id="CHEBI:15361"/>
    </ligand>
</feature>
<comment type="caution">
    <text evidence="16">The sequence shown here is derived from an EMBL/GenBank/DDBJ whole genome shotgun (WGS) entry which is preliminary data.</text>
</comment>
<evidence type="ECO:0000256" key="1">
    <source>
        <dbReference type="ARBA" id="ARBA00002577"/>
    </source>
</evidence>
<dbReference type="GO" id="GO:0008700">
    <property type="term" value="F:(R,S)-4-hydroxy-2-oxoglutarate aldolase activity"/>
    <property type="evidence" value="ECO:0007669"/>
    <property type="project" value="UniProtKB-EC"/>
</dbReference>
<keyword evidence="15" id="KW-0732">Signal</keyword>